<keyword evidence="3" id="KW-1185">Reference proteome</keyword>
<accession>A0A3N1GWQ6</accession>
<dbReference type="InParanoid" id="A0A3N1GWQ6"/>
<evidence type="ECO:0000256" key="1">
    <source>
        <dbReference type="SAM" id="Phobius"/>
    </source>
</evidence>
<protein>
    <recommendedName>
        <fullName evidence="4">Small integral membrane protein DUF2273</fullName>
    </recommendedName>
</protein>
<organism evidence="2 3">
    <name type="scientific">Pseudokineococcus lusitanus</name>
    <dbReference type="NCBI Taxonomy" id="763993"/>
    <lineage>
        <taxon>Bacteria</taxon>
        <taxon>Bacillati</taxon>
        <taxon>Actinomycetota</taxon>
        <taxon>Actinomycetes</taxon>
        <taxon>Kineosporiales</taxon>
        <taxon>Kineosporiaceae</taxon>
        <taxon>Pseudokineococcus</taxon>
    </lineage>
</organism>
<feature type="transmembrane region" description="Helical" evidence="1">
    <location>
        <begin position="12"/>
        <end position="39"/>
    </location>
</feature>
<keyword evidence="1" id="KW-0472">Membrane</keyword>
<dbReference type="Proteomes" id="UP000276232">
    <property type="component" value="Unassembled WGS sequence"/>
</dbReference>
<proteinExistence type="predicted"/>
<keyword evidence="1" id="KW-0812">Transmembrane</keyword>
<gene>
    <name evidence="2" type="ORF">EDC03_2522</name>
</gene>
<evidence type="ECO:0000313" key="2">
    <source>
        <dbReference type="EMBL" id="ROP34701.1"/>
    </source>
</evidence>
<dbReference type="AlphaFoldDB" id="A0A3N1GWQ6"/>
<sequence>MPQSLTGLFVGLILALVAAVGGFGYFLLAVVLGAVGLAVGAHLEGRLDLSSVLSGRGRG</sequence>
<name>A0A3N1GWQ6_9ACTN</name>
<evidence type="ECO:0008006" key="4">
    <source>
        <dbReference type="Google" id="ProtNLM"/>
    </source>
</evidence>
<reference evidence="2 3" key="1">
    <citation type="journal article" date="2015" name="Stand. Genomic Sci.">
        <title>Genomic Encyclopedia of Bacterial and Archaeal Type Strains, Phase III: the genomes of soil and plant-associated and newly described type strains.</title>
        <authorList>
            <person name="Whitman W.B."/>
            <person name="Woyke T."/>
            <person name="Klenk H.P."/>
            <person name="Zhou Y."/>
            <person name="Lilburn T.G."/>
            <person name="Beck B.J."/>
            <person name="De Vos P."/>
            <person name="Vandamme P."/>
            <person name="Eisen J.A."/>
            <person name="Garrity G."/>
            <person name="Hugenholtz P."/>
            <person name="Kyrpides N.C."/>
        </authorList>
    </citation>
    <scope>NUCLEOTIDE SEQUENCE [LARGE SCALE GENOMIC DNA]</scope>
    <source>
        <strain evidence="2 3">CECT 7306</strain>
    </source>
</reference>
<dbReference type="RefSeq" id="WP_123380587.1">
    <property type="nucleotide sequence ID" value="NZ_RJKN01000006.1"/>
</dbReference>
<evidence type="ECO:0000313" key="3">
    <source>
        <dbReference type="Proteomes" id="UP000276232"/>
    </source>
</evidence>
<keyword evidence="1" id="KW-1133">Transmembrane helix</keyword>
<comment type="caution">
    <text evidence="2">The sequence shown here is derived from an EMBL/GenBank/DDBJ whole genome shotgun (WGS) entry which is preliminary data.</text>
</comment>
<dbReference type="EMBL" id="RJKN01000006">
    <property type="protein sequence ID" value="ROP34701.1"/>
    <property type="molecule type" value="Genomic_DNA"/>
</dbReference>